<protein>
    <submittedName>
        <fullName evidence="9">Radical SAM protein</fullName>
    </submittedName>
</protein>
<dbReference type="Proteomes" id="UP000405805">
    <property type="component" value="Unassembled WGS sequence"/>
</dbReference>
<evidence type="ECO:0000256" key="6">
    <source>
        <dbReference type="ARBA" id="ARBA00023601"/>
    </source>
</evidence>
<dbReference type="OrthoDB" id="9808591at2"/>
<dbReference type="SUPFAM" id="SSF102114">
    <property type="entry name" value="Radical SAM enzymes"/>
    <property type="match status" value="1"/>
</dbReference>
<dbReference type="PANTHER" id="PTHR43273">
    <property type="entry name" value="ANAEROBIC SULFATASE-MATURATING ENZYME HOMOLOG ASLB-RELATED"/>
    <property type="match status" value="1"/>
</dbReference>
<dbReference type="Pfam" id="PF04055">
    <property type="entry name" value="Radical_SAM"/>
    <property type="match status" value="1"/>
</dbReference>
<dbReference type="InterPro" id="IPR006638">
    <property type="entry name" value="Elp3/MiaA/NifB-like_rSAM"/>
</dbReference>
<proteinExistence type="inferred from homology"/>
<dbReference type="Proteomes" id="UP000480425">
    <property type="component" value="Unassembled WGS sequence"/>
</dbReference>
<dbReference type="AlphaFoldDB" id="A0A5P0WTC5"/>
<name>A0A5P0WTC5_9BACT</name>
<gene>
    <name evidence="10" type="ORF">F7D57_01945</name>
    <name evidence="9" type="ORF">F7D73_13830</name>
    <name evidence="8" type="ORF">F7D95_04425</name>
</gene>
<comment type="similarity">
    <text evidence="6">Belongs to the radical SAM superfamily. Anaerobic sulfatase-maturating enzyme family.</text>
</comment>
<evidence type="ECO:0000256" key="4">
    <source>
        <dbReference type="ARBA" id="ARBA00023004"/>
    </source>
</evidence>
<evidence type="ECO:0000259" key="7">
    <source>
        <dbReference type="PROSITE" id="PS51918"/>
    </source>
</evidence>
<dbReference type="InterPro" id="IPR007197">
    <property type="entry name" value="rSAM"/>
</dbReference>
<evidence type="ECO:0000256" key="5">
    <source>
        <dbReference type="ARBA" id="ARBA00023014"/>
    </source>
</evidence>
<evidence type="ECO:0000256" key="3">
    <source>
        <dbReference type="ARBA" id="ARBA00022723"/>
    </source>
</evidence>
<organism evidence="9 13">
    <name type="scientific">Segatella copri</name>
    <dbReference type="NCBI Taxonomy" id="165179"/>
    <lineage>
        <taxon>Bacteria</taxon>
        <taxon>Pseudomonadati</taxon>
        <taxon>Bacteroidota</taxon>
        <taxon>Bacteroidia</taxon>
        <taxon>Bacteroidales</taxon>
        <taxon>Prevotellaceae</taxon>
        <taxon>Segatella</taxon>
    </lineage>
</organism>
<dbReference type="InterPro" id="IPR058240">
    <property type="entry name" value="rSAM_sf"/>
</dbReference>
<comment type="cofactor">
    <cofactor evidence="1">
        <name>[4Fe-4S] cluster</name>
        <dbReference type="ChEBI" id="CHEBI:49883"/>
    </cofactor>
</comment>
<evidence type="ECO:0000313" key="13">
    <source>
        <dbReference type="Proteomes" id="UP000480425"/>
    </source>
</evidence>
<dbReference type="GO" id="GO:0016491">
    <property type="term" value="F:oxidoreductase activity"/>
    <property type="evidence" value="ECO:0007669"/>
    <property type="project" value="InterPro"/>
</dbReference>
<dbReference type="EMBL" id="VZBP01000037">
    <property type="protein sequence ID" value="MQO08507.1"/>
    <property type="molecule type" value="Genomic_DNA"/>
</dbReference>
<keyword evidence="2" id="KW-0949">S-adenosyl-L-methionine</keyword>
<dbReference type="NCBIfam" id="TIGR04085">
    <property type="entry name" value="rSAM_more_4Fe4S"/>
    <property type="match status" value="1"/>
</dbReference>
<dbReference type="InterPro" id="IPR023867">
    <property type="entry name" value="Sulphatase_maturase_rSAM"/>
</dbReference>
<dbReference type="Gene3D" id="3.20.20.70">
    <property type="entry name" value="Aldolase class I"/>
    <property type="match status" value="1"/>
</dbReference>
<keyword evidence="5" id="KW-0411">Iron-sulfur</keyword>
<dbReference type="EMBL" id="VZCB01000097">
    <property type="protein sequence ID" value="MQN81999.1"/>
    <property type="molecule type" value="Genomic_DNA"/>
</dbReference>
<feature type="domain" description="Radical SAM core" evidence="7">
    <location>
        <begin position="83"/>
        <end position="321"/>
    </location>
</feature>
<dbReference type="SFLD" id="SFLDG01067">
    <property type="entry name" value="SPASM/twitch_domain_containing"/>
    <property type="match status" value="1"/>
</dbReference>
<dbReference type="InterPro" id="IPR023885">
    <property type="entry name" value="4Fe4S-binding_SPASM_dom"/>
</dbReference>
<dbReference type="RefSeq" id="WP_153096115.1">
    <property type="nucleotide sequence ID" value="NZ_JBALKJ010000010.1"/>
</dbReference>
<sequence>MKYSQYNHFVEMENVVLCFNAYNYSRLIIGKNAYQDYLSCKDNVEKLNTKNPNLHRTLEANGFIVTDENDEQKKYLSSVQERKFSKDIYHIIVNPTMDCNLKCWYCYESHIEKSHMTSEMVAAIILHIKEKITKEPFKKLILSFFGGEPLLQKNIVFSLIESIYELSKIHGFYLATSFTTNGTLIDKDFVAKLSPYEPSFQITLDGWQNIHDKVRKYKVNGNGTYSQILSAIKLIQQDSPKSEILVRINVSNRTLDSLTNIANELAEIKQNNNLKIMVSKVWQVNAEKLDEKKILDFVLQCQTNKIQCSYLATSKYTYGCYADNYNQVVINYDGNIYKCTARTFSSENSYGLITSEGQLEWNEMKLQDRLNLELPSRCQICNFLPACPKPCSQKLLEKGENLPCILNKKYGKENYIIEDFYNFLIERNNEK</sequence>
<dbReference type="PROSITE" id="PS51918">
    <property type="entry name" value="RADICAL_SAM"/>
    <property type="match status" value="1"/>
</dbReference>
<dbReference type="GO" id="GO:0046872">
    <property type="term" value="F:metal ion binding"/>
    <property type="evidence" value="ECO:0007669"/>
    <property type="project" value="UniProtKB-KW"/>
</dbReference>
<dbReference type="EMBL" id="VZCW01000105">
    <property type="protein sequence ID" value="MQN12081.1"/>
    <property type="molecule type" value="Genomic_DNA"/>
</dbReference>
<reference evidence="11 12" key="1">
    <citation type="submission" date="2019-09" db="EMBL/GenBank/DDBJ databases">
        <title>Distinct polysaccharide growth profiles of human intestinal Prevotella copri isolates.</title>
        <authorList>
            <person name="Fehlner-Peach H."/>
            <person name="Magnabosco C."/>
            <person name="Raghavan V."/>
            <person name="Scher J.U."/>
            <person name="Tett A."/>
            <person name="Cox L.M."/>
            <person name="Gottsegen C."/>
            <person name="Watters A."/>
            <person name="Wiltshire- Gordon J.D."/>
            <person name="Segata N."/>
            <person name="Bonneau R."/>
            <person name="Littman D.R."/>
        </authorList>
    </citation>
    <scope>NUCLEOTIDE SEQUENCE [LARGE SCALE GENOMIC DNA]</scope>
    <source>
        <strain evidence="9">IA622</strain>
        <strain evidence="13">iA622</strain>
        <strain evidence="11">iA624</strain>
        <strain evidence="10">IA624</strain>
        <strain evidence="8">IAQ1179</strain>
        <strain evidence="12">iAQ1179</strain>
    </source>
</reference>
<dbReference type="InterPro" id="IPR013785">
    <property type="entry name" value="Aldolase_TIM"/>
</dbReference>
<dbReference type="PANTHER" id="PTHR43273:SF3">
    <property type="entry name" value="ANAEROBIC SULFATASE-MATURATING ENZYME HOMOLOG ASLB-RELATED"/>
    <property type="match status" value="1"/>
</dbReference>
<dbReference type="SMART" id="SM00729">
    <property type="entry name" value="Elp3"/>
    <property type="match status" value="1"/>
</dbReference>
<keyword evidence="4" id="KW-0408">Iron</keyword>
<evidence type="ECO:0000313" key="12">
    <source>
        <dbReference type="Proteomes" id="UP000442105"/>
    </source>
</evidence>
<evidence type="ECO:0000313" key="9">
    <source>
        <dbReference type="EMBL" id="MQN81999.1"/>
    </source>
</evidence>
<dbReference type="CDD" id="cd01335">
    <property type="entry name" value="Radical_SAM"/>
    <property type="match status" value="1"/>
</dbReference>
<comment type="caution">
    <text evidence="9">The sequence shown here is derived from an EMBL/GenBank/DDBJ whole genome shotgun (WGS) entry which is preliminary data.</text>
</comment>
<evidence type="ECO:0000313" key="11">
    <source>
        <dbReference type="Proteomes" id="UP000405805"/>
    </source>
</evidence>
<dbReference type="UniPathway" id="UPA00782"/>
<accession>A0A5P0WTC5</accession>
<evidence type="ECO:0000313" key="10">
    <source>
        <dbReference type="EMBL" id="MQO08507.1"/>
    </source>
</evidence>
<keyword evidence="3" id="KW-0479">Metal-binding</keyword>
<dbReference type="Proteomes" id="UP000442105">
    <property type="component" value="Unassembled WGS sequence"/>
</dbReference>
<evidence type="ECO:0000313" key="8">
    <source>
        <dbReference type="EMBL" id="MQN12081.1"/>
    </source>
</evidence>
<dbReference type="SFLD" id="SFLDS00029">
    <property type="entry name" value="Radical_SAM"/>
    <property type="match status" value="1"/>
</dbReference>
<evidence type="ECO:0000256" key="2">
    <source>
        <dbReference type="ARBA" id="ARBA00022691"/>
    </source>
</evidence>
<dbReference type="GO" id="GO:0051536">
    <property type="term" value="F:iron-sulfur cluster binding"/>
    <property type="evidence" value="ECO:0007669"/>
    <property type="project" value="UniProtKB-KW"/>
</dbReference>
<evidence type="ECO:0000256" key="1">
    <source>
        <dbReference type="ARBA" id="ARBA00001966"/>
    </source>
</evidence>